<dbReference type="PANTHER" id="PTHR38340:SF1">
    <property type="entry name" value="S-LAYER PROTEIN"/>
    <property type="match status" value="1"/>
</dbReference>
<evidence type="ECO:0000256" key="1">
    <source>
        <dbReference type="ARBA" id="ARBA00004613"/>
    </source>
</evidence>
<dbReference type="InterPro" id="IPR050557">
    <property type="entry name" value="RTX_toxin/Mannuronan_C5-epim"/>
</dbReference>
<evidence type="ECO:0000256" key="2">
    <source>
        <dbReference type="ARBA" id="ARBA00022525"/>
    </source>
</evidence>
<evidence type="ECO:0000256" key="3">
    <source>
        <dbReference type="SAM" id="MobiDB-lite"/>
    </source>
</evidence>
<evidence type="ECO:0000313" key="6">
    <source>
        <dbReference type="Proteomes" id="UP000521227"/>
    </source>
</evidence>
<dbReference type="GO" id="GO:0005576">
    <property type="term" value="C:extracellular region"/>
    <property type="evidence" value="ECO:0007669"/>
    <property type="project" value="UniProtKB-SubCell"/>
</dbReference>
<accession>A0A840N6N3</accession>
<sequence>MAGVFDIQGFGFKSDWNGEFRTGAAQSAMQGLAATNANAISIAPRLFTASMTSNEVIADPGKTESDAIIAATIADAHALGLSVLLKPMLSGLDGTSAHELRPSDVGAFFASYKAEMLDLARIAEQSGVEMLSIGNELSKLSGEQYRGYWADLVDSLRSVYHGELTYGAATDEAIHVGFWDQVDVIGVNAYPPLTTKTDPTVDEMVAAWNNVSANDYWAAAMDHKSPVEFMHALAVEHGKPLLFTETGYRSVDGTNIAPGGWTGSSTQDVQEQRDAFDAFFQVWGAHGGSWFKGAHIWDWDPDNAYSPTGYSPMGKPAGQLITDWFGGQHQPPGLTIAGSPSADLIDVGGGNDVLSGGVGNDVIRGGGGNDTISGGPDVIPRLETSAITVTGFSPLVDGVGAKMQVLVNGQPVGDTVEFHAAANPSEYQTYSFTFQNPASVVSLDFAFVNDQVTSGGDRNLYIKDIAVNGEHLTAADGVNPSSPGTWNLYQNKAIHYDTSGRQDMFFGSVTDDDALEGGPGQDVIHGGAGNDSISGGLGDDKLHGDDGNDSIAGGGGKDVIYGGAGQDTLTGGPETVKMYGGDGNDLLRGGTGNDYLFGENSNDVMTGGAGNDYLHGGNGSDTFVFAANFGKDIVGQFHDGFGTEDVIQFDKSVFADFAAVQSHMSQVGTSVVITRDEHSSVEIQKATLTNFGPDDFWFV</sequence>
<dbReference type="InterPro" id="IPR031768">
    <property type="entry name" value="CBM60_xylan-bd"/>
</dbReference>
<dbReference type="Pfam" id="PF16841">
    <property type="entry name" value="CBM60"/>
    <property type="match status" value="1"/>
</dbReference>
<feature type="region of interest" description="Disordered" evidence="3">
    <location>
        <begin position="516"/>
        <end position="549"/>
    </location>
</feature>
<dbReference type="Gene3D" id="3.20.20.80">
    <property type="entry name" value="Glycosidases"/>
    <property type="match status" value="1"/>
</dbReference>
<dbReference type="InterPro" id="IPR055151">
    <property type="entry name" value="GH113"/>
</dbReference>
<dbReference type="CDD" id="cd19608">
    <property type="entry name" value="GH113_mannanase-like"/>
    <property type="match status" value="1"/>
</dbReference>
<dbReference type="SUPFAM" id="SSF51445">
    <property type="entry name" value="(Trans)glycosidases"/>
    <property type="match status" value="1"/>
</dbReference>
<dbReference type="AlphaFoldDB" id="A0A840N6N3"/>
<dbReference type="SUPFAM" id="SSF51120">
    <property type="entry name" value="beta-Roll"/>
    <property type="match status" value="3"/>
</dbReference>
<reference evidence="5 6" key="1">
    <citation type="submission" date="2020-08" db="EMBL/GenBank/DDBJ databases">
        <title>Genomic Encyclopedia of Type Strains, Phase IV (KMG-IV): sequencing the most valuable type-strain genomes for metagenomic binning, comparative biology and taxonomic classification.</title>
        <authorList>
            <person name="Goeker M."/>
        </authorList>
    </citation>
    <scope>NUCLEOTIDE SEQUENCE [LARGE SCALE GENOMIC DNA]</scope>
    <source>
        <strain evidence="5 6">DSM 17498</strain>
    </source>
</reference>
<dbReference type="Pfam" id="PF22612">
    <property type="entry name" value="GH113"/>
    <property type="match status" value="1"/>
</dbReference>
<evidence type="ECO:0000313" key="5">
    <source>
        <dbReference type="EMBL" id="MBB5053431.1"/>
    </source>
</evidence>
<dbReference type="InterPro" id="IPR017853">
    <property type="entry name" value="GH"/>
</dbReference>
<name>A0A840N6N3_9BRAD</name>
<evidence type="ECO:0000259" key="4">
    <source>
        <dbReference type="Pfam" id="PF16841"/>
    </source>
</evidence>
<dbReference type="InterPro" id="IPR001343">
    <property type="entry name" value="Hemolysn_Ca-bd"/>
</dbReference>
<dbReference type="Proteomes" id="UP000521227">
    <property type="component" value="Unassembled WGS sequence"/>
</dbReference>
<proteinExistence type="predicted"/>
<comment type="subcellular location">
    <subcellularLocation>
        <location evidence="1">Secreted</location>
    </subcellularLocation>
</comment>
<dbReference type="RefSeq" id="WP_184086989.1">
    <property type="nucleotide sequence ID" value="NZ_JACHIJ010000004.1"/>
</dbReference>
<dbReference type="PANTHER" id="PTHR38340">
    <property type="entry name" value="S-LAYER PROTEIN"/>
    <property type="match status" value="1"/>
</dbReference>
<dbReference type="Pfam" id="PF00353">
    <property type="entry name" value="HemolysinCabind"/>
    <property type="match status" value="4"/>
</dbReference>
<keyword evidence="2" id="KW-0964">Secreted</keyword>
<organism evidence="5 6">
    <name type="scientific">Afipia massiliensis</name>
    <dbReference type="NCBI Taxonomy" id="211460"/>
    <lineage>
        <taxon>Bacteria</taxon>
        <taxon>Pseudomonadati</taxon>
        <taxon>Pseudomonadota</taxon>
        <taxon>Alphaproteobacteria</taxon>
        <taxon>Hyphomicrobiales</taxon>
        <taxon>Nitrobacteraceae</taxon>
        <taxon>Afipia</taxon>
    </lineage>
</organism>
<protein>
    <submittedName>
        <fullName evidence="5">Ca2+-binding RTX toxin-like protein</fullName>
    </submittedName>
</protein>
<comment type="caution">
    <text evidence="5">The sequence shown here is derived from an EMBL/GenBank/DDBJ whole genome shotgun (WGS) entry which is preliminary data.</text>
</comment>
<dbReference type="GO" id="GO:0005509">
    <property type="term" value="F:calcium ion binding"/>
    <property type="evidence" value="ECO:0007669"/>
    <property type="project" value="InterPro"/>
</dbReference>
<dbReference type="PRINTS" id="PR00313">
    <property type="entry name" value="CABNDNGRPT"/>
</dbReference>
<dbReference type="Gene3D" id="2.150.10.10">
    <property type="entry name" value="Serralysin-like metalloprotease, C-terminal"/>
    <property type="match status" value="3"/>
</dbReference>
<gene>
    <name evidence="5" type="ORF">HNQ36_003422</name>
</gene>
<dbReference type="InterPro" id="IPR011049">
    <property type="entry name" value="Serralysin-like_metalloprot_C"/>
</dbReference>
<dbReference type="InterPro" id="IPR018511">
    <property type="entry name" value="Hemolysin-typ_Ca-bd_CS"/>
</dbReference>
<dbReference type="EMBL" id="JACHIJ010000004">
    <property type="protein sequence ID" value="MBB5053431.1"/>
    <property type="molecule type" value="Genomic_DNA"/>
</dbReference>
<dbReference type="PROSITE" id="PS00330">
    <property type="entry name" value="HEMOLYSIN_CALCIUM"/>
    <property type="match status" value="2"/>
</dbReference>
<feature type="domain" description="Carbohydrate binding module xylan-binding" evidence="4">
    <location>
        <begin position="400"/>
        <end position="473"/>
    </location>
</feature>